<dbReference type="EMBL" id="JABCKI010005834">
    <property type="protein sequence ID" value="KAG5637387.1"/>
    <property type="molecule type" value="Genomic_DNA"/>
</dbReference>
<evidence type="ECO:0000313" key="1">
    <source>
        <dbReference type="EMBL" id="KAG5637387.1"/>
    </source>
</evidence>
<name>A0A9P7FYH4_9AGAR</name>
<dbReference type="GO" id="GO:0006629">
    <property type="term" value="P:lipid metabolic process"/>
    <property type="evidence" value="ECO:0007669"/>
    <property type="project" value="InterPro"/>
</dbReference>
<protein>
    <submittedName>
        <fullName evidence="1">Uncharacterized protein</fullName>
    </submittedName>
</protein>
<dbReference type="OrthoDB" id="7984201at2759"/>
<reference evidence="1" key="2">
    <citation type="submission" date="2021-10" db="EMBL/GenBank/DDBJ databases">
        <title>Phylogenomics reveals ancestral predisposition of the termite-cultivated fungus Termitomyces towards a domesticated lifestyle.</title>
        <authorList>
            <person name="Auxier B."/>
            <person name="Grum-Grzhimaylo A."/>
            <person name="Cardenas M.E."/>
            <person name="Lodge J.D."/>
            <person name="Laessoe T."/>
            <person name="Pedersen O."/>
            <person name="Smith M.E."/>
            <person name="Kuyper T.W."/>
            <person name="Franco-Molano E.A."/>
            <person name="Baroni T.J."/>
            <person name="Aanen D.K."/>
        </authorList>
    </citation>
    <scope>NUCLEOTIDE SEQUENCE</scope>
    <source>
        <strain evidence="1">D49</strain>
    </source>
</reference>
<proteinExistence type="predicted"/>
<dbReference type="GO" id="GO:0008081">
    <property type="term" value="F:phosphoric diester hydrolase activity"/>
    <property type="evidence" value="ECO:0007669"/>
    <property type="project" value="InterPro"/>
</dbReference>
<accession>A0A9P7FYH4</accession>
<evidence type="ECO:0000313" key="2">
    <source>
        <dbReference type="Proteomes" id="UP000717328"/>
    </source>
</evidence>
<dbReference type="InterPro" id="IPR017946">
    <property type="entry name" value="PLC-like_Pdiesterase_TIM-brl"/>
</dbReference>
<organism evidence="1 2">
    <name type="scientific">Sphagnurus paluster</name>
    <dbReference type="NCBI Taxonomy" id="117069"/>
    <lineage>
        <taxon>Eukaryota</taxon>
        <taxon>Fungi</taxon>
        <taxon>Dikarya</taxon>
        <taxon>Basidiomycota</taxon>
        <taxon>Agaricomycotina</taxon>
        <taxon>Agaricomycetes</taxon>
        <taxon>Agaricomycetidae</taxon>
        <taxon>Agaricales</taxon>
        <taxon>Tricholomatineae</taxon>
        <taxon>Lyophyllaceae</taxon>
        <taxon>Sphagnurus</taxon>
    </lineage>
</organism>
<sequence>MQILFDGGTVENYLKRVKSWLDANPNEVLTFIFTNPEGVSIKDVWKPAFDNSGITPLAYVPPSRPVRRTEWPTLGQLINAGKRVVVFFDPGADTGGVDFILPQFEMIWEDPFSPTDKNFPCRVDRTRGPLSNDDHAHLINHNLNVNLIPIGDGVLVSDRANAATTNSIATILGHANGCAPFASGRAPNFVLLDWVNVGDGPAAVNRLNGF</sequence>
<comment type="caution">
    <text evidence="1">The sequence shown here is derived from an EMBL/GenBank/DDBJ whole genome shotgun (WGS) entry which is preliminary data.</text>
</comment>
<keyword evidence="2" id="KW-1185">Reference proteome</keyword>
<dbReference type="Pfam" id="PF26146">
    <property type="entry name" value="PI-PLC_X"/>
    <property type="match status" value="1"/>
</dbReference>
<reference evidence="1" key="1">
    <citation type="submission" date="2021-02" db="EMBL/GenBank/DDBJ databases">
        <authorList>
            <person name="Nieuwenhuis M."/>
            <person name="Van De Peppel L.J.J."/>
        </authorList>
    </citation>
    <scope>NUCLEOTIDE SEQUENCE</scope>
    <source>
        <strain evidence="1">D49</strain>
    </source>
</reference>
<dbReference type="Gene3D" id="3.20.20.190">
    <property type="entry name" value="Phosphatidylinositol (PI) phosphodiesterase"/>
    <property type="match status" value="1"/>
</dbReference>
<dbReference type="InterPro" id="IPR051057">
    <property type="entry name" value="PI-PLC_domain"/>
</dbReference>
<dbReference type="SUPFAM" id="SSF51695">
    <property type="entry name" value="PLC-like phosphodiesterases"/>
    <property type="match status" value="1"/>
</dbReference>
<dbReference type="Proteomes" id="UP000717328">
    <property type="component" value="Unassembled WGS sequence"/>
</dbReference>
<dbReference type="PANTHER" id="PTHR13593">
    <property type="match status" value="1"/>
</dbReference>
<dbReference type="AlphaFoldDB" id="A0A9P7FYH4"/>
<dbReference type="PANTHER" id="PTHR13593:SF140">
    <property type="entry name" value="PLC-LIKE PHOSPHODIESTERASE"/>
    <property type="match status" value="1"/>
</dbReference>
<gene>
    <name evidence="1" type="ORF">H0H81_004764</name>
</gene>